<sequence>MTENPLFNSLDVVLSRIDALPIHVPDNGYCRAKTKGSRRCGNLSCTANEWDEVKRLRANFEYMTQMPDISEYYNDIKRFVEFTHCKAIHRLPARKALESWNPRPVSGSQVISLASSEDAHETEYDSSNTTISSFTSEGVSGSTPPQSPEPTNVVMEKLQSLTITDTRRTLVQSDNGSLNLAEETVTTSETTLVEIDTSAISHTEGVITSAQDKIDSDGAGSMGFGGASLRRAGSVRDNSSIFAEFYKHPSLKKMSEGVLYILKSTEEPGNFKIGWSAFSATQRHNQPNNCYGTNTDIIYETEGGKFRGAFQAERIVQVILRHRNIVVRECPICLGGHREWFRAPEKLVRDTVLCIESFMKMPAYTNQDGEWKLTQEAHAILEGMCSFSIQKLEGRMVVNTNTSDEKPALLTHTEAVPPEEVASEEYPNRDGSESQLEQTEPDFVVSPSGKVRRSKRLGKQTAVVVKQVRKLLSRRSSGTGKDLTTSEAEVTQAGFKEFMDRFREMTLNFRNDFNEEMRRNSEEHKNMGRTRGHF</sequence>
<dbReference type="EMBL" id="KE384800">
    <property type="protein sequence ID" value="KJK73572.1"/>
    <property type="molecule type" value="Genomic_DNA"/>
</dbReference>
<evidence type="ECO:0000259" key="2">
    <source>
        <dbReference type="Pfam" id="PF10544"/>
    </source>
</evidence>
<reference evidence="4" key="1">
    <citation type="journal article" date="2014" name="BMC Genomics">
        <title>The genome sequence of the biocontrol fungus Metarhizium anisopliae and comparative genomics of Metarhizium species.</title>
        <authorList>
            <person name="Pattemore J.A."/>
            <person name="Hane J.K."/>
            <person name="Williams A.H."/>
            <person name="Wilson B.A."/>
            <person name="Stodart B.J."/>
            <person name="Ash G.J."/>
        </authorList>
    </citation>
    <scope>NUCLEOTIDE SEQUENCE [LARGE SCALE GENOMIC DNA]</scope>
    <source>
        <strain evidence="4">BRIP 53293</strain>
    </source>
</reference>
<feature type="compositionally biased region" description="Polar residues" evidence="1">
    <location>
        <begin position="125"/>
        <end position="144"/>
    </location>
</feature>
<keyword evidence="4" id="KW-1185">Reference proteome</keyword>
<feature type="region of interest" description="Disordered" evidence="1">
    <location>
        <begin position="404"/>
        <end position="458"/>
    </location>
</feature>
<accession>A0A0D9NHU5</accession>
<organism evidence="3 4">
    <name type="scientific">Metarhizium anisopliae BRIP 53293</name>
    <dbReference type="NCBI Taxonomy" id="1291518"/>
    <lineage>
        <taxon>Eukaryota</taxon>
        <taxon>Fungi</taxon>
        <taxon>Dikarya</taxon>
        <taxon>Ascomycota</taxon>
        <taxon>Pezizomycotina</taxon>
        <taxon>Sordariomycetes</taxon>
        <taxon>Hypocreomycetidae</taxon>
        <taxon>Hypocreales</taxon>
        <taxon>Clavicipitaceae</taxon>
        <taxon>Metarhizium</taxon>
    </lineage>
</organism>
<gene>
    <name evidence="3" type="ORF">H634G_11172</name>
</gene>
<dbReference type="InterPro" id="IPR018306">
    <property type="entry name" value="Phage_T5_Orf172_DNA-bd"/>
</dbReference>
<feature type="region of interest" description="Disordered" evidence="1">
    <location>
        <begin position="117"/>
        <end position="151"/>
    </location>
</feature>
<protein>
    <recommendedName>
        <fullName evidence="2">Bacteriophage T5 Orf172 DNA-binding domain-containing protein</fullName>
    </recommendedName>
</protein>
<dbReference type="AlphaFoldDB" id="A0A0D9NHU5"/>
<dbReference type="Proteomes" id="UP000054544">
    <property type="component" value="Unassembled WGS sequence"/>
</dbReference>
<name>A0A0D9NHU5_METAN</name>
<dbReference type="Pfam" id="PF10544">
    <property type="entry name" value="T5orf172"/>
    <property type="match status" value="1"/>
</dbReference>
<evidence type="ECO:0000313" key="3">
    <source>
        <dbReference type="EMBL" id="KJK73572.1"/>
    </source>
</evidence>
<feature type="domain" description="Bacteriophage T5 Orf172 DNA-binding" evidence="2">
    <location>
        <begin position="257"/>
        <end position="355"/>
    </location>
</feature>
<proteinExistence type="predicted"/>
<evidence type="ECO:0000313" key="4">
    <source>
        <dbReference type="Proteomes" id="UP000054544"/>
    </source>
</evidence>
<evidence type="ECO:0000256" key="1">
    <source>
        <dbReference type="SAM" id="MobiDB-lite"/>
    </source>
</evidence>